<dbReference type="PANTHER" id="PTHR40078:SF1">
    <property type="entry name" value="INTEGRAL MEMBRANE PROTEIN"/>
    <property type="match status" value="1"/>
</dbReference>
<evidence type="ECO:0000256" key="1">
    <source>
        <dbReference type="SAM" id="Phobius"/>
    </source>
</evidence>
<name>A0ABU8FEB4_9BACI</name>
<proteinExistence type="predicted"/>
<dbReference type="EMBL" id="JBAWSX010000003">
    <property type="protein sequence ID" value="MEI4801026.1"/>
    <property type="molecule type" value="Genomic_DNA"/>
</dbReference>
<dbReference type="PANTHER" id="PTHR40078">
    <property type="entry name" value="INTEGRAL MEMBRANE PROTEIN-RELATED"/>
    <property type="match status" value="1"/>
</dbReference>
<feature type="transmembrane region" description="Helical" evidence="1">
    <location>
        <begin position="79"/>
        <end position="102"/>
    </location>
</feature>
<dbReference type="Proteomes" id="UP001372526">
    <property type="component" value="Unassembled WGS sequence"/>
</dbReference>
<accession>A0ABU8FEB4</accession>
<feature type="transmembrane region" description="Helical" evidence="1">
    <location>
        <begin position="108"/>
        <end position="126"/>
    </location>
</feature>
<sequence length="207" mass="22781">MMNLKLEHTFFIGGLLLLSLGINMMTTITSFGLSPYDSLFIALYQNFGLSIGSWMFIINLIFTLIVLCMNRKRITIGTIVTMVLISVFVDMIGSVTVIMDGIRALPKYITLICGNVSVGAGIGIYVSSQLGTAPQEAFVLTISEKTKWSFQKTEISLACLFLTASFMLNGPIYFGTIILSFTTGWLIQTFIQVGTKALQSCRTQEAH</sequence>
<dbReference type="InterPro" id="IPR038750">
    <property type="entry name" value="YczE/YyaS-like"/>
</dbReference>
<keyword evidence="3" id="KW-1185">Reference proteome</keyword>
<reference evidence="2 3" key="1">
    <citation type="submission" date="2024-01" db="EMBL/GenBank/DDBJ databases">
        <title>Seven novel Bacillus-like species.</title>
        <authorList>
            <person name="Liu G."/>
        </authorList>
    </citation>
    <scope>NUCLEOTIDE SEQUENCE [LARGE SCALE GENOMIC DNA]</scope>
    <source>
        <strain evidence="2 3">FJAT-51639</strain>
    </source>
</reference>
<keyword evidence="1" id="KW-0812">Transmembrane</keyword>
<gene>
    <name evidence="2" type="ORF">WAZ07_06740</name>
</gene>
<keyword evidence="1" id="KW-0472">Membrane</keyword>
<protein>
    <submittedName>
        <fullName evidence="2">YitT family protein</fullName>
    </submittedName>
</protein>
<evidence type="ECO:0000313" key="2">
    <source>
        <dbReference type="EMBL" id="MEI4801026.1"/>
    </source>
</evidence>
<comment type="caution">
    <text evidence="2">The sequence shown here is derived from an EMBL/GenBank/DDBJ whole genome shotgun (WGS) entry which is preliminary data.</text>
</comment>
<dbReference type="Pfam" id="PF19700">
    <property type="entry name" value="DUF6198"/>
    <property type="match status" value="1"/>
</dbReference>
<evidence type="ECO:0000313" key="3">
    <source>
        <dbReference type="Proteomes" id="UP001372526"/>
    </source>
</evidence>
<feature type="transmembrane region" description="Helical" evidence="1">
    <location>
        <begin position="155"/>
        <end position="181"/>
    </location>
</feature>
<dbReference type="RefSeq" id="WP_336472098.1">
    <property type="nucleotide sequence ID" value="NZ_JBAWSX010000003.1"/>
</dbReference>
<organism evidence="2 3">
    <name type="scientific">Bacillus bruguierae</name>
    <dbReference type="NCBI Taxonomy" id="3127667"/>
    <lineage>
        <taxon>Bacteria</taxon>
        <taxon>Bacillati</taxon>
        <taxon>Bacillota</taxon>
        <taxon>Bacilli</taxon>
        <taxon>Bacillales</taxon>
        <taxon>Bacillaceae</taxon>
        <taxon>Bacillus</taxon>
    </lineage>
</organism>
<feature type="transmembrane region" description="Helical" evidence="1">
    <location>
        <begin position="46"/>
        <end position="67"/>
    </location>
</feature>
<keyword evidence="1" id="KW-1133">Transmembrane helix</keyword>